<evidence type="ECO:0000313" key="10">
    <source>
        <dbReference type="EMBL" id="PPK93529.1"/>
    </source>
</evidence>
<feature type="transmembrane region" description="Helical" evidence="8">
    <location>
        <begin position="92"/>
        <end position="125"/>
    </location>
</feature>
<dbReference type="AlphaFoldDB" id="A0A2S6IH37"/>
<evidence type="ECO:0000256" key="1">
    <source>
        <dbReference type="ARBA" id="ARBA00004651"/>
    </source>
</evidence>
<dbReference type="InterPro" id="IPR006153">
    <property type="entry name" value="Cation/H_exchanger_TM"/>
</dbReference>
<dbReference type="EMBL" id="PTJD01000010">
    <property type="protein sequence ID" value="PPK93529.1"/>
    <property type="molecule type" value="Genomic_DNA"/>
</dbReference>
<feature type="transmembrane region" description="Helical" evidence="8">
    <location>
        <begin position="61"/>
        <end position="80"/>
    </location>
</feature>
<keyword evidence="7 8" id="KW-0472">Membrane</keyword>
<feature type="transmembrane region" description="Helical" evidence="8">
    <location>
        <begin position="289"/>
        <end position="306"/>
    </location>
</feature>
<evidence type="ECO:0000256" key="2">
    <source>
        <dbReference type="ARBA" id="ARBA00022448"/>
    </source>
</evidence>
<sequence length="425" mass="44408">MSLAPVLFAVAGGSALLAAVLPRLLHDKPFSLPMTFLGVGVLLGAVPGLPDVQPLAHSTITKHVTEIVVIIALMGAGLALDRPVGWRRWATTWRLILIVMPVCIALTALAGVLIGGLPLAAAILLGAVLAPTDPVLAGDVQVGEPAGDEEAEDEVRFALTSEAGLNDGAAFPAVHLAVALATGAGLSLATLGSWALEDVLWRGGVGLLVGLAVGKGLGRLFFRARLRVLRLADDVEGFTALAVTFLAYGVAELLHGYGFVAVFVAAVAIKSHERSHDAHVVAHGFVEQVERMLTAWLLLLLGAAMADGLLKPLTWELVGVAVLLVVVIRPVVGVLSLAGTSAGRWERRVIGIYGVRGIGSLYYLAFALDHGPFPGRELWAVVGFTVALSVVLHGITATPVVARLDAARRRKMATTDHDDLGRVNI</sequence>
<feature type="transmembrane region" description="Helical" evidence="8">
    <location>
        <begin position="6"/>
        <end position="25"/>
    </location>
</feature>
<evidence type="ECO:0000256" key="6">
    <source>
        <dbReference type="ARBA" id="ARBA00023065"/>
    </source>
</evidence>
<evidence type="ECO:0000256" key="3">
    <source>
        <dbReference type="ARBA" id="ARBA00022449"/>
    </source>
</evidence>
<feature type="transmembrane region" description="Helical" evidence="8">
    <location>
        <begin position="199"/>
        <end position="218"/>
    </location>
</feature>
<keyword evidence="3" id="KW-0050">Antiport</keyword>
<evidence type="ECO:0000256" key="4">
    <source>
        <dbReference type="ARBA" id="ARBA00022692"/>
    </source>
</evidence>
<feature type="domain" description="Cation/H+ exchanger transmembrane" evidence="9">
    <location>
        <begin position="27"/>
        <end position="402"/>
    </location>
</feature>
<name>A0A2S6IH37_9ACTN</name>
<dbReference type="PANTHER" id="PTHR32507">
    <property type="entry name" value="NA(+)/H(+) ANTIPORTER 1"/>
    <property type="match status" value="1"/>
</dbReference>
<keyword evidence="4 8" id="KW-0812">Transmembrane</keyword>
<evidence type="ECO:0000259" key="9">
    <source>
        <dbReference type="Pfam" id="PF00999"/>
    </source>
</evidence>
<organism evidence="10 11">
    <name type="scientific">Kineococcus xinjiangensis</name>
    <dbReference type="NCBI Taxonomy" id="512762"/>
    <lineage>
        <taxon>Bacteria</taxon>
        <taxon>Bacillati</taxon>
        <taxon>Actinomycetota</taxon>
        <taxon>Actinomycetes</taxon>
        <taxon>Kineosporiales</taxon>
        <taxon>Kineosporiaceae</taxon>
        <taxon>Kineococcus</taxon>
    </lineage>
</organism>
<evidence type="ECO:0000313" key="11">
    <source>
        <dbReference type="Proteomes" id="UP000239485"/>
    </source>
</evidence>
<dbReference type="OrthoDB" id="9810860at2"/>
<reference evidence="10 11" key="1">
    <citation type="submission" date="2018-02" db="EMBL/GenBank/DDBJ databases">
        <title>Genomic Encyclopedia of Archaeal and Bacterial Type Strains, Phase II (KMG-II): from individual species to whole genera.</title>
        <authorList>
            <person name="Goeker M."/>
        </authorList>
    </citation>
    <scope>NUCLEOTIDE SEQUENCE [LARGE SCALE GENOMIC DNA]</scope>
    <source>
        <strain evidence="10 11">DSM 22857</strain>
    </source>
</reference>
<comment type="caution">
    <text evidence="10">The sequence shown here is derived from an EMBL/GenBank/DDBJ whole genome shotgun (WGS) entry which is preliminary data.</text>
</comment>
<evidence type="ECO:0000256" key="5">
    <source>
        <dbReference type="ARBA" id="ARBA00022989"/>
    </source>
</evidence>
<dbReference type="RefSeq" id="WP_104433821.1">
    <property type="nucleotide sequence ID" value="NZ_PTJD01000010.1"/>
</dbReference>
<dbReference type="PANTHER" id="PTHR32507:SF8">
    <property type="entry name" value="CNH1P"/>
    <property type="match status" value="1"/>
</dbReference>
<gene>
    <name evidence="10" type="ORF">CLV92_110157</name>
</gene>
<dbReference type="Proteomes" id="UP000239485">
    <property type="component" value="Unassembled WGS sequence"/>
</dbReference>
<feature type="transmembrane region" description="Helical" evidence="8">
    <location>
        <begin position="318"/>
        <end position="338"/>
    </location>
</feature>
<dbReference type="GO" id="GO:1902600">
    <property type="term" value="P:proton transmembrane transport"/>
    <property type="evidence" value="ECO:0007669"/>
    <property type="project" value="InterPro"/>
</dbReference>
<keyword evidence="2" id="KW-0813">Transport</keyword>
<proteinExistence type="predicted"/>
<accession>A0A2S6IH37</accession>
<evidence type="ECO:0000256" key="8">
    <source>
        <dbReference type="SAM" id="Phobius"/>
    </source>
</evidence>
<keyword evidence="5 8" id="KW-1133">Transmembrane helix</keyword>
<feature type="transmembrane region" description="Helical" evidence="8">
    <location>
        <begin position="238"/>
        <end position="269"/>
    </location>
</feature>
<keyword evidence="6" id="KW-0406">Ion transport</keyword>
<dbReference type="Pfam" id="PF00999">
    <property type="entry name" value="Na_H_Exchanger"/>
    <property type="match status" value="1"/>
</dbReference>
<keyword evidence="11" id="KW-1185">Reference proteome</keyword>
<feature type="transmembrane region" description="Helical" evidence="8">
    <location>
        <begin position="169"/>
        <end position="192"/>
    </location>
</feature>
<dbReference type="GO" id="GO:0015297">
    <property type="term" value="F:antiporter activity"/>
    <property type="evidence" value="ECO:0007669"/>
    <property type="project" value="UniProtKB-KW"/>
</dbReference>
<protein>
    <submittedName>
        <fullName evidence="10">NhaP-type Na+/H+ or K+/H+ antiporter</fullName>
    </submittedName>
</protein>
<comment type="subcellular location">
    <subcellularLocation>
        <location evidence="1">Cell membrane</location>
        <topology evidence="1">Multi-pass membrane protein</topology>
    </subcellularLocation>
</comment>
<feature type="transmembrane region" description="Helical" evidence="8">
    <location>
        <begin position="378"/>
        <end position="402"/>
    </location>
</feature>
<dbReference type="GO" id="GO:0005886">
    <property type="term" value="C:plasma membrane"/>
    <property type="evidence" value="ECO:0007669"/>
    <property type="project" value="UniProtKB-SubCell"/>
</dbReference>
<feature type="transmembrane region" description="Helical" evidence="8">
    <location>
        <begin position="350"/>
        <end position="366"/>
    </location>
</feature>
<evidence type="ECO:0000256" key="7">
    <source>
        <dbReference type="ARBA" id="ARBA00023136"/>
    </source>
</evidence>
<feature type="transmembrane region" description="Helical" evidence="8">
    <location>
        <begin position="32"/>
        <end position="49"/>
    </location>
</feature>